<comment type="caution">
    <text evidence="1">The sequence shown here is derived from an EMBL/GenBank/DDBJ whole genome shotgun (WGS) entry which is preliminary data.</text>
</comment>
<name>A0ABS0YB72_9BACT</name>
<dbReference type="RefSeq" id="WP_199388096.1">
    <property type="nucleotide sequence ID" value="NZ_JAEMHL010000002.1"/>
</dbReference>
<proteinExistence type="predicted"/>
<sequence length="129" mass="14079">MAYIYPDVEKLVGNERVDDGAGNYPGQCVSLVKKYTPAVPTSQWKEGARVKGNHGLRVGTAIATFINGRYPSYATGNHAAFYCGQDASGIWVVDQSSHLQKIRKRKILFKGNVGGNQRVNDGDAYSVIE</sequence>
<dbReference type="InterPro" id="IPR047746">
    <property type="entry name" value="Dae2/Tae2-like"/>
</dbReference>
<organism evidence="1 2">
    <name type="scientific">Geomonas anaerohicana</name>
    <dbReference type="NCBI Taxonomy" id="2798583"/>
    <lineage>
        <taxon>Bacteria</taxon>
        <taxon>Pseudomonadati</taxon>
        <taxon>Thermodesulfobacteriota</taxon>
        <taxon>Desulfuromonadia</taxon>
        <taxon>Geobacterales</taxon>
        <taxon>Geobacteraceae</taxon>
        <taxon>Geomonas</taxon>
    </lineage>
</organism>
<protein>
    <submittedName>
        <fullName evidence="1">BPSL0067 family protein</fullName>
    </submittedName>
</protein>
<keyword evidence="2" id="KW-1185">Reference proteome</keyword>
<dbReference type="NCBIfam" id="NF033857">
    <property type="entry name" value="BPSL0067_fam"/>
    <property type="match status" value="1"/>
</dbReference>
<evidence type="ECO:0000313" key="2">
    <source>
        <dbReference type="Proteomes" id="UP000614714"/>
    </source>
</evidence>
<accession>A0ABS0YB72</accession>
<gene>
    <name evidence="1" type="ORF">JFN91_04990</name>
</gene>
<reference evidence="1 2" key="1">
    <citation type="submission" date="2020-12" db="EMBL/GenBank/DDBJ databases">
        <title>Geomonas sp. Red421, isolated from paddy soil.</title>
        <authorList>
            <person name="Xu Z."/>
            <person name="Zhang Z."/>
            <person name="Masuda Y."/>
            <person name="Itoh H."/>
            <person name="Senoo K."/>
        </authorList>
    </citation>
    <scope>NUCLEOTIDE SEQUENCE [LARGE SCALE GENOMIC DNA]</scope>
    <source>
        <strain evidence="1 2">Red421</strain>
    </source>
</reference>
<evidence type="ECO:0000313" key="1">
    <source>
        <dbReference type="EMBL" id="MBJ6749561.1"/>
    </source>
</evidence>
<dbReference type="Proteomes" id="UP000614714">
    <property type="component" value="Unassembled WGS sequence"/>
</dbReference>
<dbReference type="EMBL" id="JAEMHL010000002">
    <property type="protein sequence ID" value="MBJ6749561.1"/>
    <property type="molecule type" value="Genomic_DNA"/>
</dbReference>